<dbReference type="InterPro" id="IPR014710">
    <property type="entry name" value="RmlC-like_jellyroll"/>
</dbReference>
<gene>
    <name evidence="2" type="ORF">DWB85_00145</name>
</gene>
<feature type="domain" description="Cyclic nucleotide-binding" evidence="1">
    <location>
        <begin position="29"/>
        <end position="116"/>
    </location>
</feature>
<dbReference type="SMART" id="SM00100">
    <property type="entry name" value="cNMP"/>
    <property type="match status" value="1"/>
</dbReference>
<comment type="caution">
    <text evidence="2">The sequence shown here is derived from an EMBL/GenBank/DDBJ whole genome shotgun (WGS) entry which is preliminary data.</text>
</comment>
<evidence type="ECO:0000313" key="2">
    <source>
        <dbReference type="EMBL" id="RLQ23607.1"/>
    </source>
</evidence>
<dbReference type="Gene3D" id="2.60.120.10">
    <property type="entry name" value="Jelly Rolls"/>
    <property type="match status" value="1"/>
</dbReference>
<dbReference type="SUPFAM" id="SSF51206">
    <property type="entry name" value="cAMP-binding domain-like"/>
    <property type="match status" value="1"/>
</dbReference>
<accession>A0A3L7E163</accession>
<dbReference type="EMBL" id="QRAN01000001">
    <property type="protein sequence ID" value="RLQ23607.1"/>
    <property type="molecule type" value="Genomic_DNA"/>
</dbReference>
<keyword evidence="3" id="KW-1185">Reference proteome</keyword>
<dbReference type="Proteomes" id="UP000265509">
    <property type="component" value="Unassembled WGS sequence"/>
</dbReference>
<name>A0A3L7E163_9GAMM</name>
<dbReference type="OrthoDB" id="9798104at2"/>
<sequence>MIQENTSRLALAWLEQHQISGLNPDSPWLRAMSPKHFAVDDYLVQAGARSDTLFMLLSGLVRLFYTTPDGRERNKAFYRGGQISGPVSAAMTSTPAPFSIQALEPVEALAFSYQAMTDAARHDPVVAGASQQMLAEAFIRNEQREALLLTCNAEQRYQWLRDNEPDLLQRVAQFHIASYLGIDAVSLSRLKRKIKA</sequence>
<dbReference type="AlphaFoldDB" id="A0A3L7E163"/>
<dbReference type="InterPro" id="IPR000595">
    <property type="entry name" value="cNMP-bd_dom"/>
</dbReference>
<reference evidence="2 3" key="1">
    <citation type="submission" date="2018-07" db="EMBL/GenBank/DDBJ databases">
        <title>Halioglobus sp. genome submission.</title>
        <authorList>
            <person name="Ye M.-Q."/>
            <person name="Du Z.-J."/>
        </authorList>
    </citation>
    <scope>NUCLEOTIDE SEQUENCE [LARGE SCALE GENOMIC DNA]</scope>
    <source>
        <strain evidence="2 3">U0301</strain>
    </source>
</reference>
<evidence type="ECO:0000259" key="1">
    <source>
        <dbReference type="PROSITE" id="PS50042"/>
    </source>
</evidence>
<organism evidence="2 3">
    <name type="scientific">Seongchinamella sediminis</name>
    <dbReference type="NCBI Taxonomy" id="2283635"/>
    <lineage>
        <taxon>Bacteria</taxon>
        <taxon>Pseudomonadati</taxon>
        <taxon>Pseudomonadota</taxon>
        <taxon>Gammaproteobacteria</taxon>
        <taxon>Cellvibrionales</taxon>
        <taxon>Halieaceae</taxon>
        <taxon>Seongchinamella</taxon>
    </lineage>
</organism>
<dbReference type="Pfam" id="PF00027">
    <property type="entry name" value="cNMP_binding"/>
    <property type="match status" value="1"/>
</dbReference>
<protein>
    <submittedName>
        <fullName evidence="2">Crp/Fnr family transcriptional regulator</fullName>
    </submittedName>
</protein>
<dbReference type="CDD" id="cd00038">
    <property type="entry name" value="CAP_ED"/>
    <property type="match status" value="1"/>
</dbReference>
<dbReference type="PROSITE" id="PS50042">
    <property type="entry name" value="CNMP_BINDING_3"/>
    <property type="match status" value="1"/>
</dbReference>
<dbReference type="InterPro" id="IPR018490">
    <property type="entry name" value="cNMP-bd_dom_sf"/>
</dbReference>
<proteinExistence type="predicted"/>
<evidence type="ECO:0000313" key="3">
    <source>
        <dbReference type="Proteomes" id="UP000265509"/>
    </source>
</evidence>